<reference evidence="1 2" key="1">
    <citation type="journal article" date="2021" name="Commun. Biol.">
        <title>The genome of Shorea leprosula (Dipterocarpaceae) highlights the ecological relevance of drought in aseasonal tropical rainforests.</title>
        <authorList>
            <person name="Ng K.K.S."/>
            <person name="Kobayashi M.J."/>
            <person name="Fawcett J.A."/>
            <person name="Hatakeyama M."/>
            <person name="Paape T."/>
            <person name="Ng C.H."/>
            <person name="Ang C.C."/>
            <person name="Tnah L.H."/>
            <person name="Lee C.T."/>
            <person name="Nishiyama T."/>
            <person name="Sese J."/>
            <person name="O'Brien M.J."/>
            <person name="Copetti D."/>
            <person name="Mohd Noor M.I."/>
            <person name="Ong R.C."/>
            <person name="Putra M."/>
            <person name="Sireger I.Z."/>
            <person name="Indrioko S."/>
            <person name="Kosugi Y."/>
            <person name="Izuno A."/>
            <person name="Isagi Y."/>
            <person name="Lee S.L."/>
            <person name="Shimizu K.K."/>
        </authorList>
    </citation>
    <scope>NUCLEOTIDE SEQUENCE [LARGE SCALE GENOMIC DNA]</scope>
    <source>
        <strain evidence="1">214</strain>
    </source>
</reference>
<dbReference type="Proteomes" id="UP001054252">
    <property type="component" value="Unassembled WGS sequence"/>
</dbReference>
<dbReference type="EMBL" id="BPVZ01000090">
    <property type="protein sequence ID" value="GKV31291.1"/>
    <property type="molecule type" value="Genomic_DNA"/>
</dbReference>
<sequence>MITTVKIHGRVCLVHFLGFPFPLRNCSGTRSKNAYTCRIGS</sequence>
<proteinExistence type="predicted"/>
<gene>
    <name evidence="1" type="ORF">SLEP1_g39998</name>
</gene>
<evidence type="ECO:0000313" key="1">
    <source>
        <dbReference type="EMBL" id="GKV31291.1"/>
    </source>
</evidence>
<keyword evidence="2" id="KW-1185">Reference proteome</keyword>
<comment type="caution">
    <text evidence="1">The sequence shown here is derived from an EMBL/GenBank/DDBJ whole genome shotgun (WGS) entry which is preliminary data.</text>
</comment>
<organism evidence="1 2">
    <name type="scientific">Rubroshorea leprosula</name>
    <dbReference type="NCBI Taxonomy" id="152421"/>
    <lineage>
        <taxon>Eukaryota</taxon>
        <taxon>Viridiplantae</taxon>
        <taxon>Streptophyta</taxon>
        <taxon>Embryophyta</taxon>
        <taxon>Tracheophyta</taxon>
        <taxon>Spermatophyta</taxon>
        <taxon>Magnoliopsida</taxon>
        <taxon>eudicotyledons</taxon>
        <taxon>Gunneridae</taxon>
        <taxon>Pentapetalae</taxon>
        <taxon>rosids</taxon>
        <taxon>malvids</taxon>
        <taxon>Malvales</taxon>
        <taxon>Dipterocarpaceae</taxon>
        <taxon>Rubroshorea</taxon>
    </lineage>
</organism>
<name>A0AAV5L222_9ROSI</name>
<protein>
    <submittedName>
        <fullName evidence="1">Uncharacterized protein</fullName>
    </submittedName>
</protein>
<accession>A0AAV5L222</accession>
<evidence type="ECO:0000313" key="2">
    <source>
        <dbReference type="Proteomes" id="UP001054252"/>
    </source>
</evidence>
<dbReference type="AlphaFoldDB" id="A0AAV5L222"/>